<gene>
    <name evidence="1" type="ORF">KY5_4563</name>
</gene>
<dbReference type="InterPro" id="IPR036736">
    <property type="entry name" value="ACP-like_sf"/>
</dbReference>
<reference evidence="1 2" key="1">
    <citation type="submission" date="2017-08" db="EMBL/GenBank/DDBJ databases">
        <title>Complete Genome Sequence of Streptomyces formicae KY5, the formicamycin producer.</title>
        <authorList>
            <person name="Holmes N.A."/>
            <person name="Devine R."/>
            <person name="Qin Z."/>
            <person name="Seipke R.F."/>
            <person name="Wilkinson B."/>
            <person name="Hutchings M.I."/>
        </authorList>
    </citation>
    <scope>NUCLEOTIDE SEQUENCE [LARGE SCALE GENOMIC DNA]</scope>
    <source>
        <strain evidence="1 2">KY5</strain>
    </source>
</reference>
<dbReference type="SUPFAM" id="SSF47336">
    <property type="entry name" value="ACP-like"/>
    <property type="match status" value="1"/>
</dbReference>
<dbReference type="EMBL" id="CP022685">
    <property type="protein sequence ID" value="ATL29581.1"/>
    <property type="molecule type" value="Genomic_DNA"/>
</dbReference>
<organism evidence="1 2">
    <name type="scientific">Streptomyces formicae</name>
    <dbReference type="NCBI Taxonomy" id="1616117"/>
    <lineage>
        <taxon>Bacteria</taxon>
        <taxon>Bacillati</taxon>
        <taxon>Actinomycetota</taxon>
        <taxon>Actinomycetes</taxon>
        <taxon>Kitasatosporales</taxon>
        <taxon>Streptomycetaceae</taxon>
        <taxon>Streptomyces</taxon>
    </lineage>
</organism>
<accession>A0A291QD05</accession>
<dbReference type="Proteomes" id="UP000221011">
    <property type="component" value="Chromosome"/>
</dbReference>
<sequence>MEDLKNTVDALLEQLAAARDVPADAEPSKIVVSSLDQMRFLVGIEERLDVMLDVGDVLPFDLSSRDALLKSVHDLLVESGVTP</sequence>
<dbReference type="KEGG" id="sfk:KY5_4563"/>
<proteinExistence type="predicted"/>
<dbReference type="AlphaFoldDB" id="A0A291QD05"/>
<name>A0A291QD05_9ACTN</name>
<evidence type="ECO:0008006" key="3">
    <source>
        <dbReference type="Google" id="ProtNLM"/>
    </source>
</evidence>
<keyword evidence="2" id="KW-1185">Reference proteome</keyword>
<evidence type="ECO:0000313" key="1">
    <source>
        <dbReference type="EMBL" id="ATL29581.1"/>
    </source>
</evidence>
<evidence type="ECO:0000313" key="2">
    <source>
        <dbReference type="Proteomes" id="UP000221011"/>
    </source>
</evidence>
<protein>
    <recommendedName>
        <fullName evidence="3">Carrier domain-containing protein</fullName>
    </recommendedName>
</protein>
<dbReference type="RefSeq" id="WP_098244059.1">
    <property type="nucleotide sequence ID" value="NZ_CP022685.1"/>
</dbReference>